<dbReference type="AlphaFoldDB" id="A0A2R6X3X8"/>
<evidence type="ECO:0000313" key="2">
    <source>
        <dbReference type="Proteomes" id="UP000244005"/>
    </source>
</evidence>
<proteinExistence type="predicted"/>
<dbReference type="Proteomes" id="UP000244005">
    <property type="component" value="Unassembled WGS sequence"/>
</dbReference>
<name>A0A2R6X3X8_MARPO</name>
<reference evidence="2" key="1">
    <citation type="journal article" date="2017" name="Cell">
        <title>Insights into land plant evolution garnered from the Marchantia polymorpha genome.</title>
        <authorList>
            <person name="Bowman J.L."/>
            <person name="Kohchi T."/>
            <person name="Yamato K.T."/>
            <person name="Jenkins J."/>
            <person name="Shu S."/>
            <person name="Ishizaki K."/>
            <person name="Yamaoka S."/>
            <person name="Nishihama R."/>
            <person name="Nakamura Y."/>
            <person name="Berger F."/>
            <person name="Adam C."/>
            <person name="Aki S.S."/>
            <person name="Althoff F."/>
            <person name="Araki T."/>
            <person name="Arteaga-Vazquez M.A."/>
            <person name="Balasubrmanian S."/>
            <person name="Barry K."/>
            <person name="Bauer D."/>
            <person name="Boehm C.R."/>
            <person name="Briginshaw L."/>
            <person name="Caballero-Perez J."/>
            <person name="Catarino B."/>
            <person name="Chen F."/>
            <person name="Chiyoda S."/>
            <person name="Chovatia M."/>
            <person name="Davies K.M."/>
            <person name="Delmans M."/>
            <person name="Demura T."/>
            <person name="Dierschke T."/>
            <person name="Dolan L."/>
            <person name="Dorantes-Acosta A.E."/>
            <person name="Eklund D.M."/>
            <person name="Florent S.N."/>
            <person name="Flores-Sandoval E."/>
            <person name="Fujiyama A."/>
            <person name="Fukuzawa H."/>
            <person name="Galik B."/>
            <person name="Grimanelli D."/>
            <person name="Grimwood J."/>
            <person name="Grossniklaus U."/>
            <person name="Hamada T."/>
            <person name="Haseloff J."/>
            <person name="Hetherington A.J."/>
            <person name="Higo A."/>
            <person name="Hirakawa Y."/>
            <person name="Hundley H.N."/>
            <person name="Ikeda Y."/>
            <person name="Inoue K."/>
            <person name="Inoue S.I."/>
            <person name="Ishida S."/>
            <person name="Jia Q."/>
            <person name="Kakita M."/>
            <person name="Kanazawa T."/>
            <person name="Kawai Y."/>
            <person name="Kawashima T."/>
            <person name="Kennedy M."/>
            <person name="Kinose K."/>
            <person name="Kinoshita T."/>
            <person name="Kohara Y."/>
            <person name="Koide E."/>
            <person name="Komatsu K."/>
            <person name="Kopischke S."/>
            <person name="Kubo M."/>
            <person name="Kyozuka J."/>
            <person name="Lagercrantz U."/>
            <person name="Lin S.S."/>
            <person name="Lindquist E."/>
            <person name="Lipzen A.M."/>
            <person name="Lu C.W."/>
            <person name="De Luna E."/>
            <person name="Martienssen R.A."/>
            <person name="Minamino N."/>
            <person name="Mizutani M."/>
            <person name="Mizutani M."/>
            <person name="Mochizuki N."/>
            <person name="Monte I."/>
            <person name="Mosher R."/>
            <person name="Nagasaki H."/>
            <person name="Nakagami H."/>
            <person name="Naramoto S."/>
            <person name="Nishitani K."/>
            <person name="Ohtani M."/>
            <person name="Okamoto T."/>
            <person name="Okumura M."/>
            <person name="Phillips J."/>
            <person name="Pollak B."/>
            <person name="Reinders A."/>
            <person name="Rovekamp M."/>
            <person name="Sano R."/>
            <person name="Sawa S."/>
            <person name="Schmid M.W."/>
            <person name="Shirakawa M."/>
            <person name="Solano R."/>
            <person name="Spunde A."/>
            <person name="Suetsugu N."/>
            <person name="Sugano S."/>
            <person name="Sugiyama A."/>
            <person name="Sun R."/>
            <person name="Suzuki Y."/>
            <person name="Takenaka M."/>
            <person name="Takezawa D."/>
            <person name="Tomogane H."/>
            <person name="Tsuzuki M."/>
            <person name="Ueda T."/>
            <person name="Umeda M."/>
            <person name="Ward J.M."/>
            <person name="Watanabe Y."/>
            <person name="Yazaki K."/>
            <person name="Yokoyama R."/>
            <person name="Yoshitake Y."/>
            <person name="Yotsui I."/>
            <person name="Zachgo S."/>
            <person name="Schmutz J."/>
        </authorList>
    </citation>
    <scope>NUCLEOTIDE SEQUENCE [LARGE SCALE GENOMIC DNA]</scope>
    <source>
        <strain evidence="2">Tak-1</strain>
    </source>
</reference>
<gene>
    <name evidence="1" type="ORF">MARPO_0038s0102</name>
</gene>
<protein>
    <submittedName>
        <fullName evidence="1">Uncharacterized protein</fullName>
    </submittedName>
</protein>
<dbReference type="EMBL" id="KZ772710">
    <property type="protein sequence ID" value="PTQ40789.1"/>
    <property type="molecule type" value="Genomic_DNA"/>
</dbReference>
<keyword evidence="2" id="KW-1185">Reference proteome</keyword>
<organism evidence="1 2">
    <name type="scientific">Marchantia polymorpha</name>
    <name type="common">Common liverwort</name>
    <name type="synonym">Marchantia aquatica</name>
    <dbReference type="NCBI Taxonomy" id="3197"/>
    <lineage>
        <taxon>Eukaryota</taxon>
        <taxon>Viridiplantae</taxon>
        <taxon>Streptophyta</taxon>
        <taxon>Embryophyta</taxon>
        <taxon>Marchantiophyta</taxon>
        <taxon>Marchantiopsida</taxon>
        <taxon>Marchantiidae</taxon>
        <taxon>Marchantiales</taxon>
        <taxon>Marchantiaceae</taxon>
        <taxon>Marchantia</taxon>
    </lineage>
</organism>
<accession>A0A2R6X3X8</accession>
<sequence>MNTAAAKIAIADVRENSVPGQQFAISRALSSSIQPTPRSRPRVLQIRKVSELGVTRQDLQRRKRAPAWSNEAQRPAATCFPSRSRATQSYQRHFDWKQRYRSTLPLNKLNIRSRKRIPTLSVKDCLPLFYSSAHATHHIFSSGYRLRLQVHRHFFGSTAGQPYLPHHCFNDKAERWY</sequence>
<evidence type="ECO:0000313" key="1">
    <source>
        <dbReference type="EMBL" id="PTQ40789.1"/>
    </source>
</evidence>